<keyword evidence="3" id="KW-1185">Reference proteome</keyword>
<protein>
    <recommendedName>
        <fullName evidence="1">C2H2-type domain-containing protein</fullName>
    </recommendedName>
</protein>
<dbReference type="CDD" id="cd23024">
    <property type="entry name" value="zf-HIT_ZNHIT2-3"/>
    <property type="match status" value="1"/>
</dbReference>
<proteinExistence type="predicted"/>
<dbReference type="OrthoDB" id="18412at2759"/>
<organism evidence="2 3">
    <name type="scientific">Saitoella complicata (strain BCRC 22490 / CBS 7301 / JCM 7358 / NBRC 10748 / NRRL Y-17804)</name>
    <dbReference type="NCBI Taxonomy" id="698492"/>
    <lineage>
        <taxon>Eukaryota</taxon>
        <taxon>Fungi</taxon>
        <taxon>Dikarya</taxon>
        <taxon>Ascomycota</taxon>
        <taxon>Taphrinomycotina</taxon>
        <taxon>Taphrinomycotina incertae sedis</taxon>
        <taxon>Saitoella</taxon>
    </lineage>
</organism>
<dbReference type="PROSITE" id="PS00028">
    <property type="entry name" value="ZINC_FINGER_C2H2_1"/>
    <property type="match status" value="1"/>
</dbReference>
<dbReference type="SUPFAM" id="SSF144232">
    <property type="entry name" value="HIT/MYND zinc finger-like"/>
    <property type="match status" value="1"/>
</dbReference>
<comment type="caution">
    <text evidence="2">The sequence shown here is derived from an EMBL/GenBank/DDBJ whole genome shotgun (WGS) entry which is preliminary data.</text>
</comment>
<feature type="domain" description="C2H2-type" evidence="1">
    <location>
        <begin position="18"/>
        <end position="40"/>
    </location>
</feature>
<dbReference type="Gene3D" id="3.30.60.190">
    <property type="match status" value="1"/>
</dbReference>
<name>A0A0E9NE26_SAICN</name>
<reference evidence="2 3" key="2">
    <citation type="journal article" date="2014" name="J. Gen. Appl. Microbiol.">
        <title>The early diverging ascomycetous budding yeast Saitoella complicata has three histone deacetylases belonging to the Clr6, Hos2, and Rpd3 lineages.</title>
        <authorList>
            <person name="Nishida H."/>
            <person name="Matsumoto T."/>
            <person name="Kondo S."/>
            <person name="Hamamoto M."/>
            <person name="Yoshikawa H."/>
        </authorList>
    </citation>
    <scope>NUCLEOTIDE SEQUENCE [LARGE SCALE GENOMIC DNA]</scope>
    <source>
        <strain evidence="2 3">NRRL Y-17804</strain>
    </source>
</reference>
<dbReference type="Pfam" id="PF04438">
    <property type="entry name" value="zf-HIT"/>
    <property type="match status" value="1"/>
</dbReference>
<reference evidence="2 3" key="1">
    <citation type="journal article" date="2011" name="J. Gen. Appl. Microbiol.">
        <title>Draft genome sequencing of the enigmatic yeast Saitoella complicata.</title>
        <authorList>
            <person name="Nishida H."/>
            <person name="Hamamoto M."/>
            <person name="Sugiyama J."/>
        </authorList>
    </citation>
    <scope>NUCLEOTIDE SEQUENCE [LARGE SCALE GENOMIC DNA]</scope>
    <source>
        <strain evidence="2 3">NRRL Y-17804</strain>
    </source>
</reference>
<accession>A0A0E9NE26</accession>
<gene>
    <name evidence="2" type="ORF">G7K_1864-t1</name>
</gene>
<dbReference type="InterPro" id="IPR007529">
    <property type="entry name" value="Znf_HIT"/>
</dbReference>
<evidence type="ECO:0000313" key="2">
    <source>
        <dbReference type="EMBL" id="GAO47665.1"/>
    </source>
</evidence>
<dbReference type="RefSeq" id="XP_019021027.1">
    <property type="nucleotide sequence ID" value="XM_019168151.1"/>
</dbReference>
<reference evidence="2 3" key="3">
    <citation type="journal article" date="2015" name="Genome Announc.">
        <title>Draft Genome Sequence of the Archiascomycetous Yeast Saitoella complicata.</title>
        <authorList>
            <person name="Yamauchi K."/>
            <person name="Kondo S."/>
            <person name="Hamamoto M."/>
            <person name="Takahashi Y."/>
            <person name="Ogura Y."/>
            <person name="Hayashi T."/>
            <person name="Nishida H."/>
        </authorList>
    </citation>
    <scope>NUCLEOTIDE SEQUENCE [LARGE SCALE GENOMIC DNA]</scope>
    <source>
        <strain evidence="2 3">NRRL Y-17804</strain>
    </source>
</reference>
<evidence type="ECO:0000313" key="3">
    <source>
        <dbReference type="Proteomes" id="UP000033140"/>
    </source>
</evidence>
<dbReference type="AlphaFoldDB" id="A0A0E9NE26"/>
<dbReference type="Proteomes" id="UP000033140">
    <property type="component" value="Unassembled WGS sequence"/>
</dbReference>
<dbReference type="EMBL" id="BACD03000010">
    <property type="protein sequence ID" value="GAO47665.1"/>
    <property type="molecule type" value="Genomic_DNA"/>
</dbReference>
<dbReference type="STRING" id="698492.A0A0E9NE26"/>
<sequence>MSTTTCIVCETNPPKYKCPVADCRAPYCSLGCYKTHKETHVTTTPATVSQPLASSAASTVKTASYLSLEASSASTLPTAVAAISTPAPAIVAPPPPPVTNHLTPAHLAPLTSSTNLQKILQSSPQLLRKLEEIAMLSKEAGDGNATGSAGSVVEHPKRREALSMIAKVREDEVSGGKELMEMILKLIGIEE</sequence>
<evidence type="ECO:0000259" key="1">
    <source>
        <dbReference type="PROSITE" id="PS00028"/>
    </source>
</evidence>
<dbReference type="InterPro" id="IPR013087">
    <property type="entry name" value="Znf_C2H2_type"/>
</dbReference>